<sequence>MAPHNDRFLPPSHAQKVRRQKERELDLDLDGDGLTVREELKYGLHPYAPDSDGDGIYDGDEVASNTNPRRYNNLDRPQEQRDRLQEYATNCISKKAELRQRYLEHAKRVLGRPQLTYDELASQIASDRWLAQALDSQVLQSAYSANEQDAQYLLSQSPYIQFHAHEADSTPDRLLDYAYEVVATTNSNVLKTDEDLYI</sequence>
<keyword evidence="4" id="KW-0106">Calcium</keyword>
<dbReference type="Pfam" id="PF18884">
    <property type="entry name" value="TSP3_bac"/>
    <property type="match status" value="2"/>
</dbReference>
<name>A0AB37U929_9CYAN</name>
<gene>
    <name evidence="6" type="ORF">DSM107010_68990</name>
</gene>
<keyword evidence="7" id="KW-1185">Reference proteome</keyword>
<evidence type="ECO:0000313" key="7">
    <source>
        <dbReference type="Proteomes" id="UP000282574"/>
    </source>
</evidence>
<accession>A0AB37U929</accession>
<comment type="caution">
    <text evidence="6">The sequence shown here is derived from an EMBL/GenBank/DDBJ whole genome shotgun (WGS) entry which is preliminary data.</text>
</comment>
<evidence type="ECO:0000256" key="1">
    <source>
        <dbReference type="ARBA" id="ARBA00004613"/>
    </source>
</evidence>
<keyword evidence="2" id="KW-0964">Secreted</keyword>
<feature type="compositionally biased region" description="Acidic residues" evidence="5">
    <location>
        <begin position="51"/>
        <end position="61"/>
    </location>
</feature>
<reference evidence="6 7" key="1">
    <citation type="journal article" date="2019" name="Genome Biol. Evol.">
        <title>Day and night: Metabolic profiles and evolutionary relationships of six axenic non-marine cyanobacteria.</title>
        <authorList>
            <person name="Will S.E."/>
            <person name="Henke P."/>
            <person name="Boedeker C."/>
            <person name="Huang S."/>
            <person name="Brinkmann H."/>
            <person name="Rohde M."/>
            <person name="Jarek M."/>
            <person name="Friedl T."/>
            <person name="Seufert S."/>
            <person name="Schumacher M."/>
            <person name="Overmann J."/>
            <person name="Neumann-Schaal M."/>
            <person name="Petersen J."/>
        </authorList>
    </citation>
    <scope>NUCLEOTIDE SEQUENCE [LARGE SCALE GENOMIC DNA]</scope>
    <source>
        <strain evidence="6 7">SAG 39.79</strain>
    </source>
</reference>
<dbReference type="RefSeq" id="WP_158631957.1">
    <property type="nucleotide sequence ID" value="NZ_JAVKZF010000001.1"/>
</dbReference>
<evidence type="ECO:0000256" key="5">
    <source>
        <dbReference type="SAM" id="MobiDB-lite"/>
    </source>
</evidence>
<feature type="region of interest" description="Disordered" evidence="5">
    <location>
        <begin position="1"/>
        <end position="30"/>
    </location>
</feature>
<proteinExistence type="predicted"/>
<feature type="region of interest" description="Disordered" evidence="5">
    <location>
        <begin position="45"/>
        <end position="74"/>
    </location>
</feature>
<organism evidence="6 7">
    <name type="scientific">Chroococcidiopsis cubana SAG 39.79</name>
    <dbReference type="NCBI Taxonomy" id="388085"/>
    <lineage>
        <taxon>Bacteria</taxon>
        <taxon>Bacillati</taxon>
        <taxon>Cyanobacteriota</taxon>
        <taxon>Cyanophyceae</taxon>
        <taxon>Chroococcidiopsidales</taxon>
        <taxon>Chroococcidiopsidaceae</taxon>
        <taxon>Chroococcidiopsis</taxon>
    </lineage>
</organism>
<keyword evidence="3" id="KW-0732">Signal</keyword>
<dbReference type="Proteomes" id="UP000282574">
    <property type="component" value="Unassembled WGS sequence"/>
</dbReference>
<evidence type="ECO:0000256" key="2">
    <source>
        <dbReference type="ARBA" id="ARBA00022525"/>
    </source>
</evidence>
<protein>
    <submittedName>
        <fullName evidence="6">Uncharacterized protein</fullName>
    </submittedName>
</protein>
<evidence type="ECO:0000256" key="3">
    <source>
        <dbReference type="ARBA" id="ARBA00022729"/>
    </source>
</evidence>
<evidence type="ECO:0000256" key="4">
    <source>
        <dbReference type="ARBA" id="ARBA00022837"/>
    </source>
</evidence>
<dbReference type="AlphaFoldDB" id="A0AB37U929"/>
<dbReference type="EMBL" id="RSCK01000156">
    <property type="protein sequence ID" value="RUS99141.1"/>
    <property type="molecule type" value="Genomic_DNA"/>
</dbReference>
<dbReference type="InterPro" id="IPR059100">
    <property type="entry name" value="TSP3_bac"/>
</dbReference>
<comment type="subcellular location">
    <subcellularLocation>
        <location evidence="1">Secreted</location>
    </subcellularLocation>
</comment>
<evidence type="ECO:0000313" key="6">
    <source>
        <dbReference type="EMBL" id="RUS99141.1"/>
    </source>
</evidence>